<reference evidence="3 4" key="1">
    <citation type="journal article" date="2016" name="Nat. Commun.">
        <title>Thousands of microbial genomes shed light on interconnected biogeochemical processes in an aquifer system.</title>
        <authorList>
            <person name="Anantharaman K."/>
            <person name="Brown C.T."/>
            <person name="Hug L.A."/>
            <person name="Sharon I."/>
            <person name="Castelle C.J."/>
            <person name="Probst A.J."/>
            <person name="Thomas B.C."/>
            <person name="Singh A."/>
            <person name="Wilkins M.J."/>
            <person name="Karaoz U."/>
            <person name="Brodie E.L."/>
            <person name="Williams K.H."/>
            <person name="Hubbard S.S."/>
            <person name="Banfield J.F."/>
        </authorList>
    </citation>
    <scope>NUCLEOTIDE SEQUENCE [LARGE SCALE GENOMIC DNA]</scope>
</reference>
<dbReference type="Pfam" id="PF01476">
    <property type="entry name" value="LysM"/>
    <property type="match status" value="2"/>
</dbReference>
<dbReference type="PANTHER" id="PTHR34700:SF4">
    <property type="entry name" value="PHAGE-LIKE ELEMENT PBSX PROTEIN XKDP"/>
    <property type="match status" value="1"/>
</dbReference>
<evidence type="ECO:0000313" key="4">
    <source>
        <dbReference type="Proteomes" id="UP000178017"/>
    </source>
</evidence>
<protein>
    <recommendedName>
        <fullName evidence="2">LysM domain-containing protein</fullName>
    </recommendedName>
</protein>
<evidence type="ECO:0000259" key="2">
    <source>
        <dbReference type="PROSITE" id="PS51782"/>
    </source>
</evidence>
<dbReference type="Gene3D" id="3.10.350.10">
    <property type="entry name" value="LysM domain"/>
    <property type="match status" value="2"/>
</dbReference>
<sequence>MPRKSSTSTLATKFQPELNSASSYLNLILGLLIVLVIGILVFNYFKKDVGTLGPAGQTSGTTGQTVKDVEVSNLPGKYTVKEDDTLFAVAEKYYSDGYLFSKLAEANKLVNPDILLVGQVLEIPEIDLATGVGGAQNQTTWGEKITGNTYTTVEDDWLSKIAGRAYGDPMVYQKIAEANNITDVNSLEVGITLKIPR</sequence>
<gene>
    <name evidence="3" type="ORF">A3B49_00585</name>
</gene>
<dbReference type="AlphaFoldDB" id="A0A1F5MJ24"/>
<evidence type="ECO:0000313" key="3">
    <source>
        <dbReference type="EMBL" id="OGE65371.1"/>
    </source>
</evidence>
<dbReference type="InterPro" id="IPR052196">
    <property type="entry name" value="Bact_Kbp"/>
</dbReference>
<dbReference type="CDD" id="cd00118">
    <property type="entry name" value="LysM"/>
    <property type="match status" value="2"/>
</dbReference>
<feature type="transmembrane region" description="Helical" evidence="1">
    <location>
        <begin position="24"/>
        <end position="45"/>
    </location>
</feature>
<name>A0A1F5MJ24_9BACT</name>
<dbReference type="SMART" id="SM00257">
    <property type="entry name" value="LysM"/>
    <property type="match status" value="2"/>
</dbReference>
<dbReference type="EMBL" id="MFDO01000018">
    <property type="protein sequence ID" value="OGE65371.1"/>
    <property type="molecule type" value="Genomic_DNA"/>
</dbReference>
<dbReference type="PROSITE" id="PS51782">
    <property type="entry name" value="LYSM"/>
    <property type="match status" value="2"/>
</dbReference>
<dbReference type="Proteomes" id="UP000178017">
    <property type="component" value="Unassembled WGS sequence"/>
</dbReference>
<accession>A0A1F5MJ24</accession>
<comment type="caution">
    <text evidence="3">The sequence shown here is derived from an EMBL/GenBank/DDBJ whole genome shotgun (WGS) entry which is preliminary data.</text>
</comment>
<dbReference type="InterPro" id="IPR018392">
    <property type="entry name" value="LysM"/>
</dbReference>
<proteinExistence type="predicted"/>
<dbReference type="SUPFAM" id="SSF54106">
    <property type="entry name" value="LysM domain"/>
    <property type="match status" value="1"/>
</dbReference>
<dbReference type="InterPro" id="IPR036779">
    <property type="entry name" value="LysM_dom_sf"/>
</dbReference>
<feature type="domain" description="LysM" evidence="2">
    <location>
        <begin position="76"/>
        <end position="123"/>
    </location>
</feature>
<evidence type="ECO:0000256" key="1">
    <source>
        <dbReference type="SAM" id="Phobius"/>
    </source>
</evidence>
<organism evidence="3 4">
    <name type="scientific">Candidatus Daviesbacteria bacterium RIFCSPLOWO2_01_FULL_40_24</name>
    <dbReference type="NCBI Taxonomy" id="1797787"/>
    <lineage>
        <taxon>Bacteria</taxon>
        <taxon>Candidatus Daviesiibacteriota</taxon>
    </lineage>
</organism>
<dbReference type="PANTHER" id="PTHR34700">
    <property type="entry name" value="POTASSIUM BINDING PROTEIN KBP"/>
    <property type="match status" value="1"/>
</dbReference>
<keyword evidence="1" id="KW-1133">Transmembrane helix</keyword>
<keyword evidence="1" id="KW-0812">Transmembrane</keyword>
<feature type="domain" description="LysM" evidence="2">
    <location>
        <begin position="148"/>
        <end position="195"/>
    </location>
</feature>
<keyword evidence="1" id="KW-0472">Membrane</keyword>